<dbReference type="InterPro" id="IPR052943">
    <property type="entry name" value="TMTC_O-mannosyl-trnsfr"/>
</dbReference>
<feature type="repeat" description="TPR" evidence="1">
    <location>
        <begin position="73"/>
        <end position="106"/>
    </location>
</feature>
<evidence type="ECO:0000313" key="3">
    <source>
        <dbReference type="Proteomes" id="UP000593765"/>
    </source>
</evidence>
<dbReference type="SUPFAM" id="SSF48452">
    <property type="entry name" value="TPR-like"/>
    <property type="match status" value="1"/>
</dbReference>
<reference evidence="2 3" key="1">
    <citation type="submission" date="2020-10" db="EMBL/GenBank/DDBJ databases">
        <title>Wide distribution of Phycisphaera-like planctomycetes from WD2101 soil group in peatlands and genome analysis of the first cultivated representative.</title>
        <authorList>
            <person name="Dedysh S.N."/>
            <person name="Beletsky A.V."/>
            <person name="Ivanova A."/>
            <person name="Kulichevskaya I.S."/>
            <person name="Suzina N.E."/>
            <person name="Philippov D.A."/>
            <person name="Rakitin A.L."/>
            <person name="Mardanov A.V."/>
            <person name="Ravin N.V."/>
        </authorList>
    </citation>
    <scope>NUCLEOTIDE SEQUENCE [LARGE SCALE GENOMIC DNA]</scope>
    <source>
        <strain evidence="2 3">M1803</strain>
    </source>
</reference>
<sequence>MNQDIASLLLDAQNALRARQPGRAVVLARQALALVPTSGAAVQMLGMALHDAGDIRASIDVLASAIHRLPDPSLAYNCVARCHALLGNADEALRHYNSALRIRPDFALARVNRAMLLLKLGQFREGFLDCEWRWAAQIAIRPEIPRPTWDGSPLNGRGILVHTEQGLGDTIQFCRLLTILQARGGRVVFACQRALQPLLGNIQGVDRWFPIDEPGTIDFDVYTSLLSLPGLLGIDCEKDIPAEVPYVSAEPGRIDRWRPVIEALPGLKVGLAWQGDRTFLDDRFRSIAPDVLRPLAECAGVSWVRLQRLSDADPSPFPMTLLQNADKDAALVDTAAVIASLDLIVTSDSAIAHLAGAMGKPTWLLLPVSSEWRWLSGRADSPWYPTMRLFRQQVLGDWTTVIDEVIRALGTWTHSGRPPAANPTAVRPLVPVSAGELVDRLTILRIKVSRLTDPAARDNVASELALLERIAGDALPASAELATLTSELAATNQQLWDTENDFHTAHANGVDGDPFLNAARGVIQINTRRSDLKRRISLLCGSELIEEKQYGKAGAR</sequence>
<dbReference type="PANTHER" id="PTHR44809">
    <property type="match status" value="1"/>
</dbReference>
<keyword evidence="3" id="KW-1185">Reference proteome</keyword>
<dbReference type="KEGG" id="hbs:IPV69_10120"/>
<evidence type="ECO:0000313" key="2">
    <source>
        <dbReference type="EMBL" id="QOV91688.1"/>
    </source>
</evidence>
<dbReference type="SUPFAM" id="SSF53756">
    <property type="entry name" value="UDP-Glycosyltransferase/glycogen phosphorylase"/>
    <property type="match status" value="1"/>
</dbReference>
<dbReference type="GO" id="GO:0016757">
    <property type="term" value="F:glycosyltransferase activity"/>
    <property type="evidence" value="ECO:0007669"/>
    <property type="project" value="InterPro"/>
</dbReference>
<dbReference type="SMART" id="SM00028">
    <property type="entry name" value="TPR"/>
    <property type="match status" value="2"/>
</dbReference>
<keyword evidence="1" id="KW-0802">TPR repeat</keyword>
<dbReference type="PROSITE" id="PS50005">
    <property type="entry name" value="TPR"/>
    <property type="match status" value="1"/>
</dbReference>
<organism evidence="2 3">
    <name type="scientific">Humisphaera borealis</name>
    <dbReference type="NCBI Taxonomy" id="2807512"/>
    <lineage>
        <taxon>Bacteria</taxon>
        <taxon>Pseudomonadati</taxon>
        <taxon>Planctomycetota</taxon>
        <taxon>Phycisphaerae</taxon>
        <taxon>Tepidisphaerales</taxon>
        <taxon>Tepidisphaeraceae</taxon>
        <taxon>Humisphaera</taxon>
    </lineage>
</organism>
<dbReference type="EMBL" id="CP063458">
    <property type="protein sequence ID" value="QOV91688.1"/>
    <property type="molecule type" value="Genomic_DNA"/>
</dbReference>
<dbReference type="InterPro" id="IPR019734">
    <property type="entry name" value="TPR_rpt"/>
</dbReference>
<protein>
    <recommendedName>
        <fullName evidence="4">Tetratricopeptide repeat protein</fullName>
    </recommendedName>
</protein>
<dbReference type="Gene3D" id="3.40.50.2000">
    <property type="entry name" value="Glycogen Phosphorylase B"/>
    <property type="match status" value="1"/>
</dbReference>
<dbReference type="InterPro" id="IPR002201">
    <property type="entry name" value="Glyco_trans_9"/>
</dbReference>
<evidence type="ECO:0000256" key="1">
    <source>
        <dbReference type="PROSITE-ProRule" id="PRU00339"/>
    </source>
</evidence>
<accession>A0A7M2X1S1</accession>
<name>A0A7M2X1S1_9BACT</name>
<dbReference type="RefSeq" id="WP_206294993.1">
    <property type="nucleotide sequence ID" value="NZ_CP063458.1"/>
</dbReference>
<dbReference type="InterPro" id="IPR011990">
    <property type="entry name" value="TPR-like_helical_dom_sf"/>
</dbReference>
<evidence type="ECO:0008006" key="4">
    <source>
        <dbReference type="Google" id="ProtNLM"/>
    </source>
</evidence>
<dbReference type="AlphaFoldDB" id="A0A7M2X1S1"/>
<dbReference type="Proteomes" id="UP000593765">
    <property type="component" value="Chromosome"/>
</dbReference>
<gene>
    <name evidence="2" type="ORF">IPV69_10120</name>
</gene>
<dbReference type="Pfam" id="PF01075">
    <property type="entry name" value="Glyco_transf_9"/>
    <property type="match status" value="1"/>
</dbReference>
<dbReference type="Gene3D" id="1.25.40.10">
    <property type="entry name" value="Tetratricopeptide repeat domain"/>
    <property type="match status" value="1"/>
</dbReference>
<dbReference type="PANTHER" id="PTHR44809:SF1">
    <property type="entry name" value="PROTEIN O-MANNOSYL-TRANSFERASE TMTC1"/>
    <property type="match status" value="1"/>
</dbReference>
<proteinExistence type="predicted"/>